<keyword evidence="2" id="KW-1185">Reference proteome</keyword>
<proteinExistence type="predicted"/>
<dbReference type="AlphaFoldDB" id="A0A367FLL3"/>
<gene>
    <name evidence="1" type="ORF">DQ384_14485</name>
</gene>
<organism evidence="1 2">
    <name type="scientific">Sphaerisporangium album</name>
    <dbReference type="NCBI Taxonomy" id="509200"/>
    <lineage>
        <taxon>Bacteria</taxon>
        <taxon>Bacillati</taxon>
        <taxon>Actinomycetota</taxon>
        <taxon>Actinomycetes</taxon>
        <taxon>Streptosporangiales</taxon>
        <taxon>Streptosporangiaceae</taxon>
        <taxon>Sphaerisporangium</taxon>
    </lineage>
</organism>
<accession>A0A367FLL3</accession>
<dbReference type="RefSeq" id="WP_114029311.1">
    <property type="nucleotide sequence ID" value="NZ_QOIL01000007.1"/>
</dbReference>
<name>A0A367FLL3_9ACTN</name>
<evidence type="ECO:0000313" key="2">
    <source>
        <dbReference type="Proteomes" id="UP000253094"/>
    </source>
</evidence>
<comment type="caution">
    <text evidence="1">The sequence shown here is derived from an EMBL/GenBank/DDBJ whole genome shotgun (WGS) entry which is preliminary data.</text>
</comment>
<protein>
    <submittedName>
        <fullName evidence="1">Uncharacterized protein</fullName>
    </submittedName>
</protein>
<evidence type="ECO:0000313" key="1">
    <source>
        <dbReference type="EMBL" id="RCG30515.1"/>
    </source>
</evidence>
<reference evidence="1 2" key="1">
    <citation type="submission" date="2018-06" db="EMBL/GenBank/DDBJ databases">
        <title>Sphaerisporangium craniellae sp. nov., isolated from a marine sponge in the South China Sea.</title>
        <authorList>
            <person name="Li L."/>
        </authorList>
    </citation>
    <scope>NUCLEOTIDE SEQUENCE [LARGE SCALE GENOMIC DNA]</scope>
    <source>
        <strain evidence="1 2">CCTCC AA 208026</strain>
    </source>
</reference>
<sequence length="70" mass="7564">MFFRRPPHRCACGLAPLGGVGASRRRRKTGEDLLYGLLCDGSNPSVRLVRQGGVDVRRLGSELSSPRLAA</sequence>
<dbReference type="Proteomes" id="UP000253094">
    <property type="component" value="Unassembled WGS sequence"/>
</dbReference>
<dbReference type="EMBL" id="QOIL01000007">
    <property type="protein sequence ID" value="RCG30515.1"/>
    <property type="molecule type" value="Genomic_DNA"/>
</dbReference>
<dbReference type="OrthoDB" id="3479883at2"/>